<evidence type="ECO:0000313" key="2">
    <source>
        <dbReference type="EMBL" id="OWA52850.1"/>
    </source>
</evidence>
<evidence type="ECO:0000313" key="3">
    <source>
        <dbReference type="Proteomes" id="UP000192578"/>
    </source>
</evidence>
<reference evidence="3" key="1">
    <citation type="submission" date="2017-01" db="EMBL/GenBank/DDBJ databases">
        <title>Comparative genomics of anhydrobiosis in the tardigrade Hypsibius dujardini.</title>
        <authorList>
            <person name="Yoshida Y."/>
            <person name="Koutsovoulos G."/>
            <person name="Laetsch D."/>
            <person name="Stevens L."/>
            <person name="Kumar S."/>
            <person name="Horikawa D."/>
            <person name="Ishino K."/>
            <person name="Komine S."/>
            <person name="Tomita M."/>
            <person name="Blaxter M."/>
            <person name="Arakawa K."/>
        </authorList>
    </citation>
    <scope>NUCLEOTIDE SEQUENCE [LARGE SCALE GENOMIC DNA]</scope>
    <source>
        <strain evidence="3">Z151</strain>
    </source>
</reference>
<protein>
    <submittedName>
        <fullName evidence="2">Uncharacterized protein</fullName>
    </submittedName>
</protein>
<dbReference type="EMBL" id="MTYJ01000289">
    <property type="protein sequence ID" value="OWA52850.1"/>
    <property type="molecule type" value="Genomic_DNA"/>
</dbReference>
<gene>
    <name evidence="2" type="ORF">BV898_17292</name>
</gene>
<dbReference type="Proteomes" id="UP000192578">
    <property type="component" value="Unassembled WGS sequence"/>
</dbReference>
<accession>A0A9X6RMA3</accession>
<evidence type="ECO:0000256" key="1">
    <source>
        <dbReference type="SAM" id="MobiDB-lite"/>
    </source>
</evidence>
<keyword evidence="3" id="KW-1185">Reference proteome</keyword>
<organism evidence="2 3">
    <name type="scientific">Hypsibius exemplaris</name>
    <name type="common">Freshwater tardigrade</name>
    <dbReference type="NCBI Taxonomy" id="2072580"/>
    <lineage>
        <taxon>Eukaryota</taxon>
        <taxon>Metazoa</taxon>
        <taxon>Ecdysozoa</taxon>
        <taxon>Tardigrada</taxon>
        <taxon>Eutardigrada</taxon>
        <taxon>Parachela</taxon>
        <taxon>Hypsibioidea</taxon>
        <taxon>Hypsibiidae</taxon>
        <taxon>Hypsibius</taxon>
    </lineage>
</organism>
<dbReference type="AlphaFoldDB" id="A0A9X6RMA3"/>
<proteinExistence type="predicted"/>
<name>A0A9X6RMA3_HYPEX</name>
<sequence length="119" mass="13440">MLPSPGNSPPIRSRFVQRPTTPTNVTEIIRPCVEAPNNCQPPGEDPARIRPYVYVPDYHKSTVQDSLSYRLHLAKLRNSSIRPSKLRGTLKPSVQVTESFRSYFPALDKHQALDEDPDS</sequence>
<comment type="caution">
    <text evidence="2">The sequence shown here is derived from an EMBL/GenBank/DDBJ whole genome shotgun (WGS) entry which is preliminary data.</text>
</comment>
<feature type="region of interest" description="Disordered" evidence="1">
    <location>
        <begin position="1"/>
        <end position="20"/>
    </location>
</feature>